<dbReference type="GO" id="GO:0016491">
    <property type="term" value="F:oxidoreductase activity"/>
    <property type="evidence" value="ECO:0007669"/>
    <property type="project" value="InterPro"/>
</dbReference>
<dbReference type="Pfam" id="PF00586">
    <property type="entry name" value="AIRS"/>
    <property type="match status" value="1"/>
</dbReference>
<dbReference type="Gene3D" id="3.30.1330.10">
    <property type="entry name" value="PurM-like, N-terminal domain"/>
    <property type="match status" value="1"/>
</dbReference>
<dbReference type="RefSeq" id="WP_369601540.1">
    <property type="nucleotide sequence ID" value="NZ_CP154858.1"/>
</dbReference>
<dbReference type="PANTHER" id="PTHR10256">
    <property type="entry name" value="SELENIDE, WATER DIKINASE"/>
    <property type="match status" value="1"/>
</dbReference>
<dbReference type="InterPro" id="IPR010918">
    <property type="entry name" value="PurM-like_C_dom"/>
</dbReference>
<dbReference type="KEGG" id="tcd:AAIA72_00680"/>
<keyword evidence="2" id="KW-0547">Nucleotide-binding</keyword>
<evidence type="ECO:0000259" key="8">
    <source>
        <dbReference type="Pfam" id="PF07992"/>
    </source>
</evidence>
<keyword evidence="4" id="KW-0067">ATP-binding</keyword>
<dbReference type="AlphaFoldDB" id="A0AB39UW07"/>
<dbReference type="InterPro" id="IPR036676">
    <property type="entry name" value="PurM-like_C_sf"/>
</dbReference>
<reference evidence="9" key="1">
    <citation type="submission" date="2024-05" db="EMBL/GenBank/DDBJ databases">
        <title>Genome sequencing of novel strain.</title>
        <authorList>
            <person name="Ganbat D."/>
            <person name="Ganbat S."/>
            <person name="Lee S.-J."/>
        </authorList>
    </citation>
    <scope>NUCLEOTIDE SEQUENCE</scope>
    <source>
        <strain evidence="9">SMD15-11</strain>
    </source>
</reference>
<evidence type="ECO:0000313" key="9">
    <source>
        <dbReference type="EMBL" id="XDT72534.1"/>
    </source>
</evidence>
<keyword evidence="3" id="KW-0418">Kinase</keyword>
<evidence type="ECO:0000256" key="4">
    <source>
        <dbReference type="ARBA" id="ARBA00022840"/>
    </source>
</evidence>
<evidence type="ECO:0000256" key="2">
    <source>
        <dbReference type="ARBA" id="ARBA00022741"/>
    </source>
</evidence>
<dbReference type="SUPFAM" id="SSF51905">
    <property type="entry name" value="FAD/NAD(P)-binding domain"/>
    <property type="match status" value="2"/>
</dbReference>
<evidence type="ECO:0000259" key="7">
    <source>
        <dbReference type="Pfam" id="PF02769"/>
    </source>
</evidence>
<name>A0AB39UW07_9GAMM</name>
<keyword evidence="1 9" id="KW-0808">Transferase</keyword>
<dbReference type="InterPro" id="IPR023753">
    <property type="entry name" value="FAD/NAD-binding_dom"/>
</dbReference>
<feature type="domain" description="PurM-like N-terminal" evidence="6">
    <location>
        <begin position="440"/>
        <end position="549"/>
    </location>
</feature>
<gene>
    <name evidence="9" type="primary">selD</name>
    <name evidence="9" type="ORF">AAIA72_00680</name>
</gene>
<protein>
    <submittedName>
        <fullName evidence="9">Selenide, water dikinase SelD</fullName>
        <ecNumber evidence="9">2.7.9.3</ecNumber>
    </submittedName>
</protein>
<dbReference type="PRINTS" id="PR00368">
    <property type="entry name" value="FADPNR"/>
</dbReference>
<evidence type="ECO:0000256" key="3">
    <source>
        <dbReference type="ARBA" id="ARBA00022777"/>
    </source>
</evidence>
<dbReference type="Pfam" id="PF02769">
    <property type="entry name" value="AIRS_C"/>
    <property type="match status" value="1"/>
</dbReference>
<organism evidence="9">
    <name type="scientific">Thermohahella caldifontis</name>
    <dbReference type="NCBI Taxonomy" id="3142973"/>
    <lineage>
        <taxon>Bacteria</taxon>
        <taxon>Pseudomonadati</taxon>
        <taxon>Pseudomonadota</taxon>
        <taxon>Gammaproteobacteria</taxon>
        <taxon>Oceanospirillales</taxon>
        <taxon>Hahellaceae</taxon>
        <taxon>Thermohahella</taxon>
    </lineage>
</organism>
<evidence type="ECO:0000259" key="6">
    <source>
        <dbReference type="Pfam" id="PF00586"/>
    </source>
</evidence>
<dbReference type="NCBIfam" id="TIGR00476">
    <property type="entry name" value="selD"/>
    <property type="match status" value="1"/>
</dbReference>
<dbReference type="SUPFAM" id="SSF56042">
    <property type="entry name" value="PurM C-terminal domain-like"/>
    <property type="match status" value="1"/>
</dbReference>
<feature type="domain" description="PurM-like C-terminal" evidence="7">
    <location>
        <begin position="562"/>
        <end position="735"/>
    </location>
</feature>
<dbReference type="GO" id="GO:0005524">
    <property type="term" value="F:ATP binding"/>
    <property type="evidence" value="ECO:0007669"/>
    <property type="project" value="UniProtKB-KW"/>
</dbReference>
<dbReference type="InterPro" id="IPR004536">
    <property type="entry name" value="SPS/SelD"/>
</dbReference>
<feature type="domain" description="FAD/NAD(P)-binding" evidence="8">
    <location>
        <begin position="12"/>
        <end position="307"/>
    </location>
</feature>
<dbReference type="Pfam" id="PF07992">
    <property type="entry name" value="Pyr_redox_2"/>
    <property type="match status" value="1"/>
</dbReference>
<dbReference type="SUPFAM" id="SSF55326">
    <property type="entry name" value="PurM N-terminal domain-like"/>
    <property type="match status" value="1"/>
</dbReference>
<dbReference type="InterPro" id="IPR036188">
    <property type="entry name" value="FAD/NAD-bd_sf"/>
</dbReference>
<evidence type="ECO:0000256" key="1">
    <source>
        <dbReference type="ARBA" id="ARBA00022679"/>
    </source>
</evidence>
<dbReference type="Gene3D" id="3.90.650.10">
    <property type="entry name" value="PurM-like C-terminal domain"/>
    <property type="match status" value="1"/>
</dbReference>
<dbReference type="EC" id="2.7.9.3" evidence="9"/>
<dbReference type="PANTHER" id="PTHR10256:SF0">
    <property type="entry name" value="INACTIVE SELENIDE, WATER DIKINASE-LIKE PROTEIN-RELATED"/>
    <property type="match status" value="1"/>
</dbReference>
<evidence type="ECO:0000256" key="5">
    <source>
        <dbReference type="ARBA" id="ARBA00023266"/>
    </source>
</evidence>
<dbReference type="GO" id="GO:0016260">
    <property type="term" value="P:selenocysteine biosynthetic process"/>
    <property type="evidence" value="ECO:0007669"/>
    <property type="project" value="TreeGrafter"/>
</dbReference>
<dbReference type="InterPro" id="IPR016188">
    <property type="entry name" value="PurM-like_N"/>
</dbReference>
<dbReference type="Gene3D" id="3.50.50.100">
    <property type="match status" value="1"/>
</dbReference>
<dbReference type="GO" id="GO:0005737">
    <property type="term" value="C:cytoplasm"/>
    <property type="evidence" value="ECO:0007669"/>
    <property type="project" value="TreeGrafter"/>
</dbReference>
<sequence length="741" mass="80579">MRYATPVPQKRDLVLAGGGYGHLEVIRQLGLYPLADVRVTCISLESVVPFGGRLARAIRDNLPEEQWTLDIRKACAWAGVRFVNRRVVGVDTEGRRVLLEDHPPIRFDVLSLNTGGVLHCPPGLEPADWIWPVRPFRKLIARLHGDMERLSRETGKAVISVVGGGAAACELTLAIRDALDRCGRNGIRMRVIAHALLPDFHPKAARLMADHFHSRGIELISGHRVVKGADHRLMLDNGQWLDTNAAILATGVRAPEWVSQTGLACTQEGFLSVNTHLQTSDPAIFALGDVAQTPVPVPHNRITAVEEGRLLADNLHRHLAMRPLKSFHEHVSGRAIIDLGQGRALMIGRRLVTEGRVPALIKAQRDDLYFEQLTHLPELPEDEDRNRPRVIVPDDLPLESLAMDPQGAASKMGRSQVNRVLKRLGVETVAGIASGVAEADDAAVVRVPAGKDWVQAVSMLRWVLSDPWMFGRIATLHGLASIYAMGGEAHSVMATAVVPFAADPLMEEDLFQLMSGCLHELNRHQAALIGGHSAEGMEMMFGITVNGTVAEGCWLPKRLQQAGLGLVLVKALGTGFVLTAHRHARARSAWVEETLGSMLQPVREAVDIARQFGVRHCTDVTGYGLGGNLAEMVRDTALDIHLRLTALPLLAGVDEVLQRNVKPPLYHHNLHARHLMDVDEALTRETAWHALFDPQTSGGLVFAVPLASATALAAALSAAGYRAAVVGEVVEGRGRIRVTAG</sequence>
<proteinExistence type="predicted"/>
<dbReference type="GO" id="GO:0004756">
    <property type="term" value="F:selenide, water dikinase activity"/>
    <property type="evidence" value="ECO:0007669"/>
    <property type="project" value="UniProtKB-EC"/>
</dbReference>
<dbReference type="InterPro" id="IPR036921">
    <property type="entry name" value="PurM-like_N_sf"/>
</dbReference>
<dbReference type="EMBL" id="CP154858">
    <property type="protein sequence ID" value="XDT72534.1"/>
    <property type="molecule type" value="Genomic_DNA"/>
</dbReference>
<accession>A0AB39UW07</accession>
<keyword evidence="5" id="KW-0711">Selenium</keyword>